<organism evidence="7 8">
    <name type="scientific">Cardiosporidium cionae</name>
    <dbReference type="NCBI Taxonomy" id="476202"/>
    <lineage>
        <taxon>Eukaryota</taxon>
        <taxon>Sar</taxon>
        <taxon>Alveolata</taxon>
        <taxon>Apicomplexa</taxon>
        <taxon>Aconoidasida</taxon>
        <taxon>Nephromycida</taxon>
        <taxon>Cardiosporidium</taxon>
    </lineage>
</organism>
<dbReference type="PROSITE" id="PS50405">
    <property type="entry name" value="GST_CTER"/>
    <property type="match status" value="1"/>
</dbReference>
<dbReference type="SUPFAM" id="SSF50249">
    <property type="entry name" value="Nucleic acid-binding proteins"/>
    <property type="match status" value="1"/>
</dbReference>
<sequence length="358" mass="40926">MHQTERELTQPLAILNHLSFILSSYESASSNEFREAEILQWLILSAEKSFCISNAATLYALNLHLENRAVIVGSSITVADITIFVSLFSWIKIAQAKERLSYCNIVRWFNYIQHLPGIENALPEIPVLSLLPKEQVPFLENNKKSLNQRGVKETEQGKFDLLGGVDLYELYYVFHYFHYAFKKAVVVERIKTFDAVAKKKKENSIKDPAPTVPDKQRPVDDITRLDIRVGVIKNVKRHPEAEKLYIEEIDIGEKESRQILSGLVGFIDEEFLLNKKCLVMANMKPKKFRGIFSHGMILCATSIDQNKIELLQPVESTPIGERVYWEGLVGEADAIMNTKTGKDPFVAVQPVWNTLWMR</sequence>
<dbReference type="InterPro" id="IPR002547">
    <property type="entry name" value="tRNA-bd_dom"/>
</dbReference>
<proteinExistence type="predicted"/>
<evidence type="ECO:0000313" key="7">
    <source>
        <dbReference type="EMBL" id="KAF8821435.1"/>
    </source>
</evidence>
<dbReference type="InterPro" id="IPR053836">
    <property type="entry name" value="Arc1-like_N"/>
</dbReference>
<dbReference type="EMBL" id="JADAQX010000181">
    <property type="protein sequence ID" value="KAF8821435.1"/>
    <property type="molecule type" value="Genomic_DNA"/>
</dbReference>
<keyword evidence="4" id="KW-1133">Transmembrane helix</keyword>
<dbReference type="CDD" id="cd10289">
    <property type="entry name" value="GST_C_AaRS_like"/>
    <property type="match status" value="1"/>
</dbReference>
<reference evidence="7 8" key="1">
    <citation type="journal article" date="2020" name="bioRxiv">
        <title>Metabolic contributions of an alphaproteobacterial endosymbiont in the apicomplexan Cardiosporidium cionae.</title>
        <authorList>
            <person name="Hunter E.S."/>
            <person name="Paight C.J."/>
            <person name="Lane C.E."/>
        </authorList>
    </citation>
    <scope>NUCLEOTIDE SEQUENCE [LARGE SCALE GENOMIC DNA]</scope>
    <source>
        <strain evidence="7">ESH_2018</strain>
    </source>
</reference>
<keyword evidence="4" id="KW-0472">Membrane</keyword>
<name>A0ABQ7JBQ5_9APIC</name>
<feature type="domain" description="TRNA-binding" evidence="6">
    <location>
        <begin position="221"/>
        <end position="324"/>
    </location>
</feature>
<dbReference type="Pfam" id="PF21972">
    <property type="entry name" value="Arc1p_N_like"/>
    <property type="match status" value="1"/>
</dbReference>
<comment type="caution">
    <text evidence="7">The sequence shown here is derived from an EMBL/GenBank/DDBJ whole genome shotgun (WGS) entry which is preliminary data.</text>
</comment>
<dbReference type="InterPro" id="IPR012340">
    <property type="entry name" value="NA-bd_OB-fold"/>
</dbReference>
<keyword evidence="4" id="KW-0812">Transmembrane</keyword>
<accession>A0ABQ7JBQ5</accession>
<dbReference type="Gene3D" id="1.20.1050.130">
    <property type="match status" value="1"/>
</dbReference>
<protein>
    <submittedName>
        <fullName evidence="7">TRna binding domain-containing protein</fullName>
    </submittedName>
</protein>
<dbReference type="Gene3D" id="2.40.50.140">
    <property type="entry name" value="Nucleic acid-binding proteins"/>
    <property type="match status" value="1"/>
</dbReference>
<feature type="transmembrane region" description="Helical" evidence="4">
    <location>
        <begin position="69"/>
        <end position="91"/>
    </location>
</feature>
<keyword evidence="1 3" id="KW-0820">tRNA-binding</keyword>
<dbReference type="PROSITE" id="PS50886">
    <property type="entry name" value="TRBD"/>
    <property type="match status" value="1"/>
</dbReference>
<gene>
    <name evidence="7" type="ORF">IE077_004333</name>
</gene>
<evidence type="ECO:0000259" key="6">
    <source>
        <dbReference type="PROSITE" id="PS50886"/>
    </source>
</evidence>
<feature type="domain" description="GST C-terminal" evidence="5">
    <location>
        <begin position="1"/>
        <end position="138"/>
    </location>
</feature>
<dbReference type="Pfam" id="PF01588">
    <property type="entry name" value="tRNA_bind"/>
    <property type="match status" value="1"/>
</dbReference>
<evidence type="ECO:0000256" key="1">
    <source>
        <dbReference type="ARBA" id="ARBA00022555"/>
    </source>
</evidence>
<dbReference type="Proteomes" id="UP000823046">
    <property type="component" value="Unassembled WGS sequence"/>
</dbReference>
<evidence type="ECO:0000259" key="5">
    <source>
        <dbReference type="PROSITE" id="PS50405"/>
    </source>
</evidence>
<dbReference type="InterPro" id="IPR051270">
    <property type="entry name" value="Tyrosine-tRNA_ligase_regulator"/>
</dbReference>
<dbReference type="CDD" id="cd02799">
    <property type="entry name" value="tRNA_bind_EMAP-II_like"/>
    <property type="match status" value="1"/>
</dbReference>
<keyword evidence="2 3" id="KW-0694">RNA-binding</keyword>
<evidence type="ECO:0000256" key="3">
    <source>
        <dbReference type="PROSITE-ProRule" id="PRU00209"/>
    </source>
</evidence>
<evidence type="ECO:0000313" key="8">
    <source>
        <dbReference type="Proteomes" id="UP000823046"/>
    </source>
</evidence>
<dbReference type="InterPro" id="IPR036282">
    <property type="entry name" value="Glutathione-S-Trfase_C_sf"/>
</dbReference>
<dbReference type="PANTHER" id="PTHR11586:SF33">
    <property type="entry name" value="AMINOACYL TRNA SYNTHASE COMPLEX-INTERACTING MULTIFUNCTIONAL PROTEIN 1"/>
    <property type="match status" value="1"/>
</dbReference>
<dbReference type="PANTHER" id="PTHR11586">
    <property type="entry name" value="TRNA-AMINOACYLATION COFACTOR ARC1 FAMILY MEMBER"/>
    <property type="match status" value="1"/>
</dbReference>
<keyword evidence="8" id="KW-1185">Reference proteome</keyword>
<evidence type="ECO:0000256" key="2">
    <source>
        <dbReference type="ARBA" id="ARBA00022884"/>
    </source>
</evidence>
<dbReference type="InterPro" id="IPR010987">
    <property type="entry name" value="Glutathione-S-Trfase_C-like"/>
</dbReference>
<evidence type="ECO:0000256" key="4">
    <source>
        <dbReference type="SAM" id="Phobius"/>
    </source>
</evidence>
<dbReference type="SUPFAM" id="SSF47616">
    <property type="entry name" value="GST C-terminal domain-like"/>
    <property type="match status" value="1"/>
</dbReference>